<evidence type="ECO:0000256" key="8">
    <source>
        <dbReference type="SAM" id="Phobius"/>
    </source>
</evidence>
<feature type="transmembrane region" description="Helical" evidence="8">
    <location>
        <begin position="277"/>
        <end position="297"/>
    </location>
</feature>
<keyword evidence="4 10" id="KW-0808">Transferase</keyword>
<dbReference type="InterPro" id="IPR050297">
    <property type="entry name" value="LipidA_mod_glycosyltrf_83"/>
</dbReference>
<feature type="transmembrane region" description="Helical" evidence="8">
    <location>
        <begin position="371"/>
        <end position="388"/>
    </location>
</feature>
<evidence type="ECO:0000256" key="6">
    <source>
        <dbReference type="ARBA" id="ARBA00022989"/>
    </source>
</evidence>
<dbReference type="Pfam" id="PF13231">
    <property type="entry name" value="PMT_2"/>
    <property type="match status" value="1"/>
</dbReference>
<evidence type="ECO:0000256" key="5">
    <source>
        <dbReference type="ARBA" id="ARBA00022692"/>
    </source>
</evidence>
<evidence type="ECO:0000256" key="2">
    <source>
        <dbReference type="ARBA" id="ARBA00022475"/>
    </source>
</evidence>
<reference evidence="10 11" key="1">
    <citation type="submission" date="2022-04" db="EMBL/GenBank/DDBJ databases">
        <title>Positive selection, recombination, and allopatry shape intraspecific diversity of widespread and dominant cyanobacteria.</title>
        <authorList>
            <person name="Wei J."/>
            <person name="Shu W."/>
            <person name="Hu C."/>
        </authorList>
    </citation>
    <scope>NUCLEOTIDE SEQUENCE [LARGE SCALE GENOMIC DNA]</scope>
    <source>
        <strain evidence="10 11">GB2-A5</strain>
    </source>
</reference>
<dbReference type="RefSeq" id="WP_190419313.1">
    <property type="nucleotide sequence ID" value="NZ_JAMPKK010000030.1"/>
</dbReference>
<dbReference type="EC" id="2.4.-.-" evidence="10"/>
<feature type="domain" description="Glycosyltransferase RgtA/B/C/D-like" evidence="9">
    <location>
        <begin position="107"/>
        <end position="218"/>
    </location>
</feature>
<dbReference type="EMBL" id="JAMPKK010000030">
    <property type="protein sequence ID" value="MEP0865666.1"/>
    <property type="molecule type" value="Genomic_DNA"/>
</dbReference>
<organism evidence="10 11">
    <name type="scientific">Funiculus sociatus GB2-A5</name>
    <dbReference type="NCBI Taxonomy" id="2933946"/>
    <lineage>
        <taxon>Bacteria</taxon>
        <taxon>Bacillati</taxon>
        <taxon>Cyanobacteriota</taxon>
        <taxon>Cyanophyceae</taxon>
        <taxon>Coleofasciculales</taxon>
        <taxon>Coleofasciculaceae</taxon>
        <taxon>Funiculus</taxon>
    </lineage>
</organism>
<evidence type="ECO:0000313" key="11">
    <source>
        <dbReference type="Proteomes" id="UP001442494"/>
    </source>
</evidence>
<feature type="transmembrane region" description="Helical" evidence="8">
    <location>
        <begin position="108"/>
        <end position="125"/>
    </location>
</feature>
<evidence type="ECO:0000256" key="4">
    <source>
        <dbReference type="ARBA" id="ARBA00022679"/>
    </source>
</evidence>
<comment type="caution">
    <text evidence="10">The sequence shown here is derived from an EMBL/GenBank/DDBJ whole genome shotgun (WGS) entry which is preliminary data.</text>
</comment>
<evidence type="ECO:0000256" key="7">
    <source>
        <dbReference type="ARBA" id="ARBA00023136"/>
    </source>
</evidence>
<keyword evidence="7 8" id="KW-0472">Membrane</keyword>
<name>A0ABV0JQH6_9CYAN</name>
<keyword evidence="5 8" id="KW-0812">Transmembrane</keyword>
<keyword evidence="6 8" id="KW-1133">Transmembrane helix</keyword>
<evidence type="ECO:0000256" key="3">
    <source>
        <dbReference type="ARBA" id="ARBA00022676"/>
    </source>
</evidence>
<evidence type="ECO:0000313" key="10">
    <source>
        <dbReference type="EMBL" id="MEP0865666.1"/>
    </source>
</evidence>
<dbReference type="GO" id="GO:0016757">
    <property type="term" value="F:glycosyltransferase activity"/>
    <property type="evidence" value="ECO:0007669"/>
    <property type="project" value="UniProtKB-KW"/>
</dbReference>
<accession>A0ABV0JQH6</accession>
<dbReference type="PANTHER" id="PTHR33908">
    <property type="entry name" value="MANNOSYLTRANSFERASE YKCB-RELATED"/>
    <property type="match status" value="1"/>
</dbReference>
<feature type="transmembrane region" description="Helical" evidence="8">
    <location>
        <begin position="187"/>
        <end position="216"/>
    </location>
</feature>
<feature type="transmembrane region" description="Helical" evidence="8">
    <location>
        <begin position="303"/>
        <end position="321"/>
    </location>
</feature>
<feature type="transmembrane region" description="Helical" evidence="8">
    <location>
        <begin position="394"/>
        <end position="412"/>
    </location>
</feature>
<sequence>MKFTPLWLGIFLVSLALRVVAITVPINSDEVLWMTRGSTFIKHLLEGDLTGTYLRHHPGVINMWLIGISMLFNCQLHKVFPGLDQPANLDACLDTVQFPIAFYVLPRLLQAAIASGCMVYLYVLTKRLLGRSVALCTLSLLLLEPFFLAYQRYLTTDALMADFSVLALLLFLLYLRGDVRRDRKLLILSGAFMGLATVTKVTALFLLPAITIWLVLSEFGVWRIPQKGWKRRFADLRWWGGSILVTIIAIWPAMWVSPSYVVSQIYKGVLNESARGLLFFLGQITDSPGVIFYPLVLAYRLSPVLQVGLLAVGAVLVIPRLQRTRDKADLIPLTPLGEPDLGELDQRLAGKNPVVTTSVQRFAEKFCKQEVIALALVPLSVLLILSASDSKIDRYINLFLPVLAILAAVGWLEIARWVRFGAGKINRGVTSAIALFLLQLIFLVPYCPYYLSYYNPLFGGSRVAKDIFMIGQGEGLDLAAKWLNQSPNAKQIVAASWSGRAFGAYFQGQTISIYKFVEPEQPWTKANRVVLYYNQFQRQLPDPKMLAYFGAQQPLHTVRLHDIDYAKIYPGAVPLAEDLKRIQFPLDLYFGEQVRLRGYDLKTSKSSLSQEILITFYWEFLTPLPPDLTINISLRDRVAPIATREGKPLDGYLSQAQTPSGSLLRDVHKLTLSPGTPPQRYRLEVGWFSDSNKQALPVRDAAGNSPGTQAVIGEVEVVN</sequence>
<feature type="transmembrane region" description="Helical" evidence="8">
    <location>
        <begin position="432"/>
        <end position="451"/>
    </location>
</feature>
<dbReference type="InterPro" id="IPR038731">
    <property type="entry name" value="RgtA/B/C-like"/>
</dbReference>
<dbReference type="PANTHER" id="PTHR33908:SF11">
    <property type="entry name" value="MEMBRANE PROTEIN"/>
    <property type="match status" value="1"/>
</dbReference>
<evidence type="ECO:0000259" key="9">
    <source>
        <dbReference type="Pfam" id="PF13231"/>
    </source>
</evidence>
<proteinExistence type="predicted"/>
<evidence type="ECO:0000256" key="1">
    <source>
        <dbReference type="ARBA" id="ARBA00004651"/>
    </source>
</evidence>
<keyword evidence="2" id="KW-1003">Cell membrane</keyword>
<dbReference type="Proteomes" id="UP001442494">
    <property type="component" value="Unassembled WGS sequence"/>
</dbReference>
<keyword evidence="3 10" id="KW-0328">Glycosyltransferase</keyword>
<feature type="transmembrane region" description="Helical" evidence="8">
    <location>
        <begin position="158"/>
        <end position="175"/>
    </location>
</feature>
<feature type="transmembrane region" description="Helical" evidence="8">
    <location>
        <begin position="132"/>
        <end position="152"/>
    </location>
</feature>
<comment type="subcellular location">
    <subcellularLocation>
        <location evidence="1">Cell membrane</location>
        <topology evidence="1">Multi-pass membrane protein</topology>
    </subcellularLocation>
</comment>
<gene>
    <name evidence="10" type="ORF">NDI37_14445</name>
</gene>
<feature type="transmembrane region" description="Helical" evidence="8">
    <location>
        <begin position="236"/>
        <end position="256"/>
    </location>
</feature>
<keyword evidence="11" id="KW-1185">Reference proteome</keyword>
<protein>
    <submittedName>
        <fullName evidence="10">Glycosyltransferase family 39 protein</fullName>
        <ecNumber evidence="10">2.4.-.-</ecNumber>
    </submittedName>
</protein>